<proteinExistence type="predicted"/>
<organism evidence="2 3">
    <name type="scientific">Olea europaea subsp. europaea</name>
    <dbReference type="NCBI Taxonomy" id="158383"/>
    <lineage>
        <taxon>Eukaryota</taxon>
        <taxon>Viridiplantae</taxon>
        <taxon>Streptophyta</taxon>
        <taxon>Embryophyta</taxon>
        <taxon>Tracheophyta</taxon>
        <taxon>Spermatophyta</taxon>
        <taxon>Magnoliopsida</taxon>
        <taxon>eudicotyledons</taxon>
        <taxon>Gunneridae</taxon>
        <taxon>Pentapetalae</taxon>
        <taxon>asterids</taxon>
        <taxon>lamiids</taxon>
        <taxon>Lamiales</taxon>
        <taxon>Oleaceae</taxon>
        <taxon>Oleeae</taxon>
        <taxon>Olea</taxon>
    </lineage>
</organism>
<dbReference type="Proteomes" id="UP000594638">
    <property type="component" value="Unassembled WGS sequence"/>
</dbReference>
<evidence type="ECO:0000256" key="1">
    <source>
        <dbReference type="SAM" id="MobiDB-lite"/>
    </source>
</evidence>
<accession>A0A8S0T063</accession>
<dbReference type="AlphaFoldDB" id="A0A8S0T063"/>
<name>A0A8S0T063_OLEEU</name>
<reference evidence="2 3" key="1">
    <citation type="submission" date="2019-12" db="EMBL/GenBank/DDBJ databases">
        <authorList>
            <person name="Alioto T."/>
            <person name="Alioto T."/>
            <person name="Gomez Garrido J."/>
        </authorList>
    </citation>
    <scope>NUCLEOTIDE SEQUENCE [LARGE SCALE GENOMIC DNA]</scope>
</reference>
<dbReference type="Gramene" id="OE9A017501T1">
    <property type="protein sequence ID" value="OE9A017501C1"/>
    <property type="gene ID" value="OE9A017501"/>
</dbReference>
<keyword evidence="3" id="KW-1185">Reference proteome</keyword>
<protein>
    <submittedName>
        <fullName evidence="2">Uncharacterized protein</fullName>
    </submittedName>
</protein>
<evidence type="ECO:0000313" key="2">
    <source>
        <dbReference type="EMBL" id="CAA2998301.1"/>
    </source>
</evidence>
<evidence type="ECO:0000313" key="3">
    <source>
        <dbReference type="Proteomes" id="UP000594638"/>
    </source>
</evidence>
<gene>
    <name evidence="2" type="ORF">OLEA9_A017501</name>
</gene>
<dbReference type="EMBL" id="CACTIH010005588">
    <property type="protein sequence ID" value="CAA2998301.1"/>
    <property type="molecule type" value="Genomic_DNA"/>
</dbReference>
<comment type="caution">
    <text evidence="2">The sequence shown here is derived from an EMBL/GenBank/DDBJ whole genome shotgun (WGS) entry which is preliminary data.</text>
</comment>
<sequence length="106" mass="11883">MVGIVDSFPDSIGSSFAHYLYLADEIPNFWSFDQLLESAERLSICTGPDESYKEMANLYDSLLMGRQQKMALINRHSRGSLSSISSWNSDEREKQTASHVLADAGF</sequence>
<feature type="region of interest" description="Disordered" evidence="1">
    <location>
        <begin position="82"/>
        <end position="106"/>
    </location>
</feature>